<dbReference type="GO" id="GO:0003824">
    <property type="term" value="F:catalytic activity"/>
    <property type="evidence" value="ECO:0007669"/>
    <property type="project" value="InterPro"/>
</dbReference>
<evidence type="ECO:0000313" key="4">
    <source>
        <dbReference type="EMBL" id="AMP04947.1"/>
    </source>
</evidence>
<protein>
    <submittedName>
        <fullName evidence="4">FAD linked oxidase, C-terminal domain protein</fullName>
    </submittedName>
</protein>
<dbReference type="PANTHER" id="PTHR43716:SF2">
    <property type="entry name" value="BLL6224 PROTEIN"/>
    <property type="match status" value="1"/>
</dbReference>
<dbReference type="SUPFAM" id="SSF55103">
    <property type="entry name" value="FAD-linked oxidases, C-terminal domain"/>
    <property type="match status" value="1"/>
</dbReference>
<dbReference type="OrthoDB" id="8712194at2"/>
<sequence length="478" mass="50724">MQSAAIIPASALDGFLAELAGLDGLAAADILPVGSACAPYESDIANCSGKAAAVILPRDTAAVSAIMRAAVRHGIRLIAQGNRSGLVGAAIADGSGTQVIISLSRMRQIRSIDPANRSVIAEAGVLLSELNRQLEPHSLHFPIDIGSDPAIGGLIGANAGGSRLLRHGDVRHNLLGIEAVLADADGTVVELLAPLRKNNTGVDLKQLFVGTGGAFGIVTAATLDLKRLDQSNQTMFLALPGHAAALDVLLAFEQTFGDLLCAFEVISAAALDMTLRNFPALRHPFDASAGCYALVEIASSMPGLNPLLAQQAEDLLEQLYGREQIANAAFGPAESFWPLRDNLPPAIAKEGLPLSFDVAFPRSRLAAFRDEAAQWLQHQHPLLQLYDFGHFADGGCHLIVLLPHDQVERYGIARIVALRSAIYQLVCEHGGSFSAEHGIGPLNAPYYRKYTAPNVKQISAALQHLMDPQAVLGRYRYS</sequence>
<accession>A0A127Q4I4</accession>
<dbReference type="InterPro" id="IPR016166">
    <property type="entry name" value="FAD-bd_PCMH"/>
</dbReference>
<dbReference type="Gene3D" id="3.30.70.2740">
    <property type="match status" value="1"/>
</dbReference>
<dbReference type="PANTHER" id="PTHR43716">
    <property type="entry name" value="D-2-HYDROXYGLUTARATE DEHYDROGENASE, MITOCHONDRIAL"/>
    <property type="match status" value="1"/>
</dbReference>
<dbReference type="Gene3D" id="3.30.70.2190">
    <property type="match status" value="1"/>
</dbReference>
<keyword evidence="1" id="KW-0285">Flavoprotein</keyword>
<evidence type="ECO:0000313" key="5">
    <source>
        <dbReference type="Proteomes" id="UP000074561"/>
    </source>
</evidence>
<dbReference type="Gene3D" id="3.30.465.10">
    <property type="match status" value="1"/>
</dbReference>
<reference evidence="4 5" key="1">
    <citation type="submission" date="2015-11" db="EMBL/GenBank/DDBJ databases">
        <title>Exploring the genomic traits of fungus-feeding bacterial genus Collimonas.</title>
        <authorList>
            <person name="Song C."/>
            <person name="Schmidt R."/>
            <person name="de Jager V."/>
            <person name="Krzyzanowska D."/>
            <person name="Jongedijk E."/>
            <person name="Cankar K."/>
            <person name="Beekwilder J."/>
            <person name="van Veen A."/>
            <person name="de Boer W."/>
            <person name="van Veen J.A."/>
            <person name="Garbeva P."/>
        </authorList>
    </citation>
    <scope>NUCLEOTIDE SEQUENCE [LARGE SCALE GENOMIC DNA]</scope>
    <source>
        <strain evidence="4 5">Ter91</strain>
    </source>
</reference>
<feature type="domain" description="FAD-binding PCMH-type" evidence="3">
    <location>
        <begin position="47"/>
        <end position="228"/>
    </location>
</feature>
<dbReference type="InterPro" id="IPR051264">
    <property type="entry name" value="FAD-oxidored/transferase_4"/>
</dbReference>
<evidence type="ECO:0000256" key="2">
    <source>
        <dbReference type="ARBA" id="ARBA00022827"/>
    </source>
</evidence>
<evidence type="ECO:0000256" key="1">
    <source>
        <dbReference type="ARBA" id="ARBA00022630"/>
    </source>
</evidence>
<proteinExistence type="predicted"/>
<dbReference type="GO" id="GO:0022904">
    <property type="term" value="P:respiratory electron transport chain"/>
    <property type="evidence" value="ECO:0007669"/>
    <property type="project" value="TreeGrafter"/>
</dbReference>
<dbReference type="Pfam" id="PF02913">
    <property type="entry name" value="FAD-oxidase_C"/>
    <property type="match status" value="1"/>
</dbReference>
<dbReference type="InterPro" id="IPR006094">
    <property type="entry name" value="Oxid_FAD_bind_N"/>
</dbReference>
<dbReference type="RefSeq" id="WP_082792795.1">
    <property type="nucleotide sequence ID" value="NZ_CP013234.1"/>
</dbReference>
<name>A0A127Q4I4_9BURK</name>
<dbReference type="SUPFAM" id="SSF56176">
    <property type="entry name" value="FAD-binding/transporter-associated domain-like"/>
    <property type="match status" value="1"/>
</dbReference>
<keyword evidence="2" id="KW-0274">FAD</keyword>
<dbReference type="Pfam" id="PF01565">
    <property type="entry name" value="FAD_binding_4"/>
    <property type="match status" value="1"/>
</dbReference>
<organism evidence="4 5">
    <name type="scientific">Collimonas pratensis</name>
    <dbReference type="NCBI Taxonomy" id="279113"/>
    <lineage>
        <taxon>Bacteria</taxon>
        <taxon>Pseudomonadati</taxon>
        <taxon>Pseudomonadota</taxon>
        <taxon>Betaproteobacteria</taxon>
        <taxon>Burkholderiales</taxon>
        <taxon>Oxalobacteraceae</taxon>
        <taxon>Collimonas</taxon>
    </lineage>
</organism>
<dbReference type="InterPro" id="IPR016164">
    <property type="entry name" value="FAD-linked_Oxase-like_C"/>
</dbReference>
<dbReference type="InterPro" id="IPR016169">
    <property type="entry name" value="FAD-bd_PCMH_sub2"/>
</dbReference>
<dbReference type="Proteomes" id="UP000074561">
    <property type="component" value="Chromosome"/>
</dbReference>
<dbReference type="InterPro" id="IPR036318">
    <property type="entry name" value="FAD-bd_PCMH-like_sf"/>
</dbReference>
<dbReference type="PROSITE" id="PS51387">
    <property type="entry name" value="FAD_PCMH"/>
    <property type="match status" value="1"/>
</dbReference>
<dbReference type="GO" id="GO:0071949">
    <property type="term" value="F:FAD binding"/>
    <property type="evidence" value="ECO:0007669"/>
    <property type="project" value="InterPro"/>
</dbReference>
<gene>
    <name evidence="4" type="ORF">CPter91_2595</name>
</gene>
<dbReference type="EMBL" id="CP013234">
    <property type="protein sequence ID" value="AMP04947.1"/>
    <property type="molecule type" value="Genomic_DNA"/>
</dbReference>
<dbReference type="InterPro" id="IPR004113">
    <property type="entry name" value="FAD-bd_oxidored_4_C"/>
</dbReference>
<evidence type="ECO:0000259" key="3">
    <source>
        <dbReference type="PROSITE" id="PS51387"/>
    </source>
</evidence>
<dbReference type="STRING" id="279113.CPter91_2595"/>
<dbReference type="PATRIC" id="fig|279113.9.peg.2561"/>
<dbReference type="AlphaFoldDB" id="A0A127Q4I4"/>
<dbReference type="KEGG" id="cpra:CPter91_2595"/>